<reference evidence="2 3" key="1">
    <citation type="submission" date="2018-10" db="EMBL/GenBank/DDBJ databases">
        <title>A high-quality apple genome assembly.</title>
        <authorList>
            <person name="Hu J."/>
        </authorList>
    </citation>
    <scope>NUCLEOTIDE SEQUENCE [LARGE SCALE GENOMIC DNA]</scope>
    <source>
        <strain evidence="3">cv. HFTH1</strain>
        <tissue evidence="2">Young leaf</tissue>
    </source>
</reference>
<comment type="caution">
    <text evidence="2">The sequence shown here is derived from an EMBL/GenBank/DDBJ whole genome shotgun (WGS) entry which is preliminary data.</text>
</comment>
<keyword evidence="1" id="KW-0812">Transmembrane</keyword>
<proteinExistence type="predicted"/>
<dbReference type="Proteomes" id="UP000290289">
    <property type="component" value="Chromosome 1"/>
</dbReference>
<protein>
    <submittedName>
        <fullName evidence="2">Uncharacterized protein</fullName>
    </submittedName>
</protein>
<organism evidence="2 3">
    <name type="scientific">Malus domestica</name>
    <name type="common">Apple</name>
    <name type="synonym">Pyrus malus</name>
    <dbReference type="NCBI Taxonomy" id="3750"/>
    <lineage>
        <taxon>Eukaryota</taxon>
        <taxon>Viridiplantae</taxon>
        <taxon>Streptophyta</taxon>
        <taxon>Embryophyta</taxon>
        <taxon>Tracheophyta</taxon>
        <taxon>Spermatophyta</taxon>
        <taxon>Magnoliopsida</taxon>
        <taxon>eudicotyledons</taxon>
        <taxon>Gunneridae</taxon>
        <taxon>Pentapetalae</taxon>
        <taxon>rosids</taxon>
        <taxon>fabids</taxon>
        <taxon>Rosales</taxon>
        <taxon>Rosaceae</taxon>
        <taxon>Amygdaloideae</taxon>
        <taxon>Maleae</taxon>
        <taxon>Malus</taxon>
    </lineage>
</organism>
<dbReference type="AlphaFoldDB" id="A0A498KL89"/>
<dbReference type="EMBL" id="RDQH01000327">
    <property type="protein sequence ID" value="RXI07951.1"/>
    <property type="molecule type" value="Genomic_DNA"/>
</dbReference>
<evidence type="ECO:0000256" key="1">
    <source>
        <dbReference type="SAM" id="Phobius"/>
    </source>
</evidence>
<keyword evidence="1" id="KW-0472">Membrane</keyword>
<feature type="transmembrane region" description="Helical" evidence="1">
    <location>
        <begin position="279"/>
        <end position="298"/>
    </location>
</feature>
<keyword evidence="3" id="KW-1185">Reference proteome</keyword>
<feature type="non-terminal residue" evidence="2">
    <location>
        <position position="1"/>
    </location>
</feature>
<evidence type="ECO:0000313" key="3">
    <source>
        <dbReference type="Proteomes" id="UP000290289"/>
    </source>
</evidence>
<sequence length="306" mass="36152">QHAFFIEVVPQLVNYNISKFEIPRSCITQETQICCELRNSIFSCSDRYAFFIEVVPQLVNYNISKFEIPRSCITQETQICCELRNSIFSCSDRYAFFIEVVPQLVNYNISKFEIPRSCITQETQICCELRNSIFSCSDRYAFFIEVVPQLVNYNISKFEIPRSNRYAFFIEVVPHRLFHNISKIQDELTVKYFQIFETSQQLRNLQEADYHVWSFNTLISVAQTEMGVQNSAPLEKSRGCRNLIDERRRKREREKKSPGLDFYFGADSNFCSTFIIDELLVLLSIMKFGTLACCWIYYNMFENIYK</sequence>
<accession>A0A498KL89</accession>
<gene>
    <name evidence="2" type="ORF">DVH24_014517</name>
</gene>
<name>A0A498KL89_MALDO</name>
<evidence type="ECO:0000313" key="2">
    <source>
        <dbReference type="EMBL" id="RXI07951.1"/>
    </source>
</evidence>
<keyword evidence="1" id="KW-1133">Transmembrane helix</keyword>